<evidence type="ECO:0000256" key="3">
    <source>
        <dbReference type="ARBA" id="ARBA00022741"/>
    </source>
</evidence>
<dbReference type="InterPro" id="IPR011245">
    <property type="entry name" value="Butyrate_kin"/>
</dbReference>
<evidence type="ECO:0000256" key="6">
    <source>
        <dbReference type="HAMAP-Rule" id="MF_00542"/>
    </source>
</evidence>
<dbReference type="GO" id="GO:0005524">
    <property type="term" value="F:ATP binding"/>
    <property type="evidence" value="ECO:0007669"/>
    <property type="project" value="UniProtKB-KW"/>
</dbReference>
<accession>A0A7C6A954</accession>
<dbReference type="PANTHER" id="PTHR21060">
    <property type="entry name" value="ACETATE KINASE"/>
    <property type="match status" value="1"/>
</dbReference>
<reference evidence="8" key="1">
    <citation type="journal article" date="2020" name="mSystems">
        <title>Genome- and Community-Level Interaction Insights into Carbon Utilization and Element Cycling Functions of Hydrothermarchaeota in Hydrothermal Sediment.</title>
        <authorList>
            <person name="Zhou Z."/>
            <person name="Liu Y."/>
            <person name="Xu W."/>
            <person name="Pan J."/>
            <person name="Luo Z.H."/>
            <person name="Li M."/>
        </authorList>
    </citation>
    <scope>NUCLEOTIDE SEQUENCE [LARGE SCALE GENOMIC DNA]</scope>
    <source>
        <strain evidence="8">SpSt-876</strain>
    </source>
</reference>
<protein>
    <recommendedName>
        <fullName evidence="6">Probable butyrate kinase</fullName>
        <shortName evidence="6">BK</shortName>
        <ecNumber evidence="6">2.7.2.7</ecNumber>
    </recommendedName>
    <alternativeName>
        <fullName evidence="6">Branched-chain carboxylic acid kinase</fullName>
    </alternativeName>
</protein>
<dbReference type="HAMAP" id="MF_00542">
    <property type="entry name" value="Butyrate_kinase"/>
    <property type="match status" value="1"/>
</dbReference>
<keyword evidence="5 6" id="KW-0067">ATP-binding</keyword>
<dbReference type="InterPro" id="IPR043129">
    <property type="entry name" value="ATPase_NBD"/>
</dbReference>
<evidence type="ECO:0000256" key="1">
    <source>
        <dbReference type="ARBA" id="ARBA00022490"/>
    </source>
</evidence>
<evidence type="ECO:0000256" key="5">
    <source>
        <dbReference type="ARBA" id="ARBA00022840"/>
    </source>
</evidence>
<evidence type="ECO:0000256" key="4">
    <source>
        <dbReference type="ARBA" id="ARBA00022777"/>
    </source>
</evidence>
<dbReference type="NCBIfam" id="NF002834">
    <property type="entry name" value="PRK03011.1-5"/>
    <property type="match status" value="1"/>
</dbReference>
<name>A0A7C6A954_UNCW3</name>
<dbReference type="AlphaFoldDB" id="A0A7C6A954"/>
<gene>
    <name evidence="6 8" type="primary">buk</name>
    <name evidence="8" type="ORF">ENW73_05230</name>
</gene>
<comment type="caution">
    <text evidence="8">The sequence shown here is derived from an EMBL/GenBank/DDBJ whole genome shotgun (WGS) entry which is preliminary data.</text>
</comment>
<dbReference type="Gene3D" id="3.30.420.40">
    <property type="match status" value="2"/>
</dbReference>
<dbReference type="GO" id="GO:0005737">
    <property type="term" value="C:cytoplasm"/>
    <property type="evidence" value="ECO:0007669"/>
    <property type="project" value="UniProtKB-SubCell"/>
</dbReference>
<dbReference type="GO" id="GO:0047761">
    <property type="term" value="F:butyrate kinase activity"/>
    <property type="evidence" value="ECO:0007669"/>
    <property type="project" value="UniProtKB-UniRule"/>
</dbReference>
<dbReference type="PRINTS" id="PR00471">
    <property type="entry name" value="ACETATEKNASE"/>
</dbReference>
<dbReference type="PIRSF" id="PIRSF036458">
    <property type="entry name" value="Butyrate_kin"/>
    <property type="match status" value="1"/>
</dbReference>
<evidence type="ECO:0000256" key="7">
    <source>
        <dbReference type="RuleBase" id="RU003835"/>
    </source>
</evidence>
<comment type="similarity">
    <text evidence="6 7">Belongs to the acetokinase family.</text>
</comment>
<organism evidence="8">
    <name type="scientific">candidate division WOR-3 bacterium</name>
    <dbReference type="NCBI Taxonomy" id="2052148"/>
    <lineage>
        <taxon>Bacteria</taxon>
        <taxon>Bacteria division WOR-3</taxon>
    </lineage>
</organism>
<dbReference type="EC" id="2.7.2.7" evidence="6"/>
<dbReference type="PANTHER" id="PTHR21060:SF3">
    <property type="entry name" value="BUTYRATE KINASE 2-RELATED"/>
    <property type="match status" value="1"/>
</dbReference>
<dbReference type="GO" id="GO:0006083">
    <property type="term" value="P:acetate metabolic process"/>
    <property type="evidence" value="ECO:0007669"/>
    <property type="project" value="TreeGrafter"/>
</dbReference>
<keyword evidence="1 6" id="KW-0963">Cytoplasm</keyword>
<dbReference type="EMBL" id="DTLI01000135">
    <property type="protein sequence ID" value="HHS52251.1"/>
    <property type="molecule type" value="Genomic_DNA"/>
</dbReference>
<dbReference type="GO" id="GO:0008776">
    <property type="term" value="F:acetate kinase activity"/>
    <property type="evidence" value="ECO:0007669"/>
    <property type="project" value="TreeGrafter"/>
</dbReference>
<evidence type="ECO:0000256" key="2">
    <source>
        <dbReference type="ARBA" id="ARBA00022679"/>
    </source>
</evidence>
<dbReference type="InterPro" id="IPR000890">
    <property type="entry name" value="Aliphatic_acid_kin_short-chain"/>
</dbReference>
<sequence>MKILVINPGGSSTKIGVWMNQKKVFEKTINHSPQELIKFKNILDQYRFRYEVILEVLKENNFNRSEFTAIATRGGPLKPLKAGTYRITERVISDIKDGKVQSQHPSLLGPLIAKELADQLNIPSFFVDPESVDEFSEVSRISGLPEITRKALAHTISIKMVVRKAAAKLNRPIDKFNSVVAHLGSGITIAAVKKGKIVDSTNANEDGPFSPQRSGSLPVASLVEMCFSGKYTKNEIMDKIQRKGGLVAYLGTDNIKEIEKRERLGDPKTKLIYNAMIYQIAKEIGAYASVLKGNLNAIILTGGMTLSRQLVKKLKSYIKFLCPRIFVFPGEVEMEALALGVQKVLCGKEKEKVYA</sequence>
<keyword evidence="3 6" id="KW-0547">Nucleotide-binding</keyword>
<dbReference type="SUPFAM" id="SSF53067">
    <property type="entry name" value="Actin-like ATPase domain"/>
    <property type="match status" value="2"/>
</dbReference>
<dbReference type="NCBIfam" id="TIGR02707">
    <property type="entry name" value="butyr_kinase"/>
    <property type="match status" value="1"/>
</dbReference>
<keyword evidence="2 6" id="KW-0808">Transferase</keyword>
<comment type="subcellular location">
    <subcellularLocation>
        <location evidence="6">Cytoplasm</location>
    </subcellularLocation>
</comment>
<dbReference type="Pfam" id="PF00871">
    <property type="entry name" value="Acetate_kinase"/>
    <property type="match status" value="1"/>
</dbReference>
<dbReference type="CDD" id="cd24011">
    <property type="entry name" value="ASKHA_NBD_BK"/>
    <property type="match status" value="1"/>
</dbReference>
<proteinExistence type="inferred from homology"/>
<keyword evidence="4 6" id="KW-0418">Kinase</keyword>
<evidence type="ECO:0000313" key="8">
    <source>
        <dbReference type="EMBL" id="HHS52251.1"/>
    </source>
</evidence>
<comment type="catalytic activity">
    <reaction evidence="6">
        <text>butanoate + ATP = butanoyl phosphate + ADP</text>
        <dbReference type="Rhea" id="RHEA:13585"/>
        <dbReference type="ChEBI" id="CHEBI:17968"/>
        <dbReference type="ChEBI" id="CHEBI:30616"/>
        <dbReference type="ChEBI" id="CHEBI:58079"/>
        <dbReference type="ChEBI" id="CHEBI:456216"/>
        <dbReference type="EC" id="2.7.2.7"/>
    </reaction>
</comment>